<name>A0A0E9TQI5_ANGAN</name>
<accession>A0A0E9TQI5</accession>
<reference evidence="1" key="2">
    <citation type="journal article" date="2015" name="Fish Shellfish Immunol.">
        <title>Early steps in the European eel (Anguilla anguilla)-Vibrio vulnificus interaction in the gills: Role of the RtxA13 toxin.</title>
        <authorList>
            <person name="Callol A."/>
            <person name="Pajuelo D."/>
            <person name="Ebbesson L."/>
            <person name="Teles M."/>
            <person name="MacKenzie S."/>
            <person name="Amaro C."/>
        </authorList>
    </citation>
    <scope>NUCLEOTIDE SEQUENCE</scope>
</reference>
<protein>
    <submittedName>
        <fullName evidence="1">Uncharacterized protein</fullName>
    </submittedName>
</protein>
<sequence length="24" mass="2553">MQSVDFPEGCRSGSLIPVCTALIE</sequence>
<dbReference type="AlphaFoldDB" id="A0A0E9TQI5"/>
<reference evidence="1" key="1">
    <citation type="submission" date="2014-11" db="EMBL/GenBank/DDBJ databases">
        <authorList>
            <person name="Amaro Gonzalez C."/>
        </authorList>
    </citation>
    <scope>NUCLEOTIDE SEQUENCE</scope>
</reference>
<proteinExistence type="predicted"/>
<evidence type="ECO:0000313" key="1">
    <source>
        <dbReference type="EMBL" id="JAH55155.1"/>
    </source>
</evidence>
<dbReference type="EMBL" id="GBXM01053422">
    <property type="protein sequence ID" value="JAH55155.1"/>
    <property type="molecule type" value="Transcribed_RNA"/>
</dbReference>
<organism evidence="1">
    <name type="scientific">Anguilla anguilla</name>
    <name type="common">European freshwater eel</name>
    <name type="synonym">Muraena anguilla</name>
    <dbReference type="NCBI Taxonomy" id="7936"/>
    <lineage>
        <taxon>Eukaryota</taxon>
        <taxon>Metazoa</taxon>
        <taxon>Chordata</taxon>
        <taxon>Craniata</taxon>
        <taxon>Vertebrata</taxon>
        <taxon>Euteleostomi</taxon>
        <taxon>Actinopterygii</taxon>
        <taxon>Neopterygii</taxon>
        <taxon>Teleostei</taxon>
        <taxon>Anguilliformes</taxon>
        <taxon>Anguillidae</taxon>
        <taxon>Anguilla</taxon>
    </lineage>
</organism>